<name>A0ACA9Y348_9ASCO</name>
<accession>A0ACA9Y348</accession>
<protein>
    <submittedName>
        <fullName evidence="1">Uncharacterized protein</fullName>
    </submittedName>
</protein>
<sequence>MDFILKTFYLVIGIYNIIAFVKQSHTSNFKVHLSILYIIQILLISVSLVLELFVVTETVEQDEESILSNPHTDSTKFESKPSSIDNDNWMNTNVVRFQSYKSDNTVINHNEVFKPEIQTRKEVHSHSKSVPNFQFTHSKSHETLIPNLSDNSIHSHIRDLSVLEKAVDEDIQLEDVVRRSKSTGQLHSNQSHRKRWKSINDEKVFLKNINESLLPAVLKTGESPILMLKRQQSQISQTVEEIPPIVIPSTTEHGDLPTPKKTKKKYDLSFEEGDDNSMNLPYISEFDEPVDQSQFKNFDSNFNVEIDETKYKDSLNGLESIPQPVTDNWLSKAKSLNYISLNQWNEHQTEYKNVRVRSGLTLNVAMTNLVDDKNLSSATLINDEYLLPPTDQRADNIDDLSDIVSSTSEKKPMFTQSNRSFSAPSLHTFRNVSNGSQESSNYDQQSIVESVVRYQTPPPIEIQSEEPPISPIKKLLNQSPKRLFRKSVDFKEQSMHKHSGSIISSTFSLHSNSSKSTSPKRSGSRSSSPKRSFKNLLPKKSATLQNLQPNPRILISPTNLLKQAIVKPKIYDEEPQWDLETSKSSNNSRISSLPSAIIGEYDREKWNTLKTLQVQHTP</sequence>
<organism evidence="1 2">
    <name type="scientific">[Candida] jaroonii</name>
    <dbReference type="NCBI Taxonomy" id="467808"/>
    <lineage>
        <taxon>Eukaryota</taxon>
        <taxon>Fungi</taxon>
        <taxon>Dikarya</taxon>
        <taxon>Ascomycota</taxon>
        <taxon>Saccharomycotina</taxon>
        <taxon>Pichiomycetes</taxon>
        <taxon>Debaryomycetaceae</taxon>
        <taxon>Yamadazyma</taxon>
    </lineage>
</organism>
<proteinExistence type="predicted"/>
<gene>
    <name evidence="1" type="ORF">CLIB1444_02S06458</name>
</gene>
<evidence type="ECO:0000313" key="2">
    <source>
        <dbReference type="Proteomes" id="UP001152531"/>
    </source>
</evidence>
<reference evidence="1" key="1">
    <citation type="submission" date="2022-06" db="EMBL/GenBank/DDBJ databases">
        <authorList>
            <person name="Legras J.-L."/>
            <person name="Devillers H."/>
            <person name="Grondin C."/>
        </authorList>
    </citation>
    <scope>NUCLEOTIDE SEQUENCE</scope>
    <source>
        <strain evidence="1">CLIB 1444</strain>
    </source>
</reference>
<dbReference type="Proteomes" id="UP001152531">
    <property type="component" value="Unassembled WGS sequence"/>
</dbReference>
<comment type="caution">
    <text evidence="1">The sequence shown here is derived from an EMBL/GenBank/DDBJ whole genome shotgun (WGS) entry which is preliminary data.</text>
</comment>
<evidence type="ECO:0000313" key="1">
    <source>
        <dbReference type="EMBL" id="CAH6719349.1"/>
    </source>
</evidence>
<dbReference type="EMBL" id="CALSDN010000002">
    <property type="protein sequence ID" value="CAH6719349.1"/>
    <property type="molecule type" value="Genomic_DNA"/>
</dbReference>
<keyword evidence="2" id="KW-1185">Reference proteome</keyword>